<dbReference type="EMBL" id="CP018911">
    <property type="protein sequence ID" value="AZU05289.1"/>
    <property type="molecule type" value="Genomic_DNA"/>
</dbReference>
<protein>
    <submittedName>
        <fullName evidence="1">Uncharacterized protein</fullName>
    </submittedName>
</protein>
<dbReference type="Proteomes" id="UP000286954">
    <property type="component" value="Chromosome"/>
</dbReference>
<dbReference type="AlphaFoldDB" id="A0A3T0EDB4"/>
<name>A0A3T0EDB4_9PROT</name>
<gene>
    <name evidence="1" type="ORF">X907_2780</name>
</gene>
<accession>A0A3T0EDB4</accession>
<organism evidence="1 2">
    <name type="scientific">Glycocaulis alkaliphilus</name>
    <dbReference type="NCBI Taxonomy" id="1434191"/>
    <lineage>
        <taxon>Bacteria</taxon>
        <taxon>Pseudomonadati</taxon>
        <taxon>Pseudomonadota</taxon>
        <taxon>Alphaproteobacteria</taxon>
        <taxon>Maricaulales</taxon>
        <taxon>Maricaulaceae</taxon>
        <taxon>Glycocaulis</taxon>
    </lineage>
</organism>
<dbReference type="OrthoDB" id="8479024at2"/>
<reference evidence="1 2" key="1">
    <citation type="submission" date="2016-12" db="EMBL/GenBank/DDBJ databases">
        <title>The genome of dimorphic prosthecate Glycocaulis alkaliphilus 6b-8t, isolated from crude oil dictates its adaptability in petroleum environments.</title>
        <authorList>
            <person name="Wu X.-L."/>
            <person name="Geng S."/>
        </authorList>
    </citation>
    <scope>NUCLEOTIDE SEQUENCE [LARGE SCALE GENOMIC DNA]</scope>
    <source>
        <strain evidence="1 2">6B-8</strain>
    </source>
</reference>
<dbReference type="Pfam" id="PF07386">
    <property type="entry name" value="DUF1499"/>
    <property type="match status" value="1"/>
</dbReference>
<proteinExistence type="predicted"/>
<dbReference type="KEGG" id="gak:X907_2780"/>
<sequence length="137" mass="14979">MSRAGSFPLDFSSLTPPREPCWFLALPEGFDSRAEPHQRTAPVAMTPAHALACFKAIALDAPRTRLVSEAGLQVELEQKSAVFGFTDKITAEAMVAGPDKAVLAVYSRALVGYYDFGVNRKRVTRWLDAFYAAGRAK</sequence>
<dbReference type="RefSeq" id="WP_127568942.1">
    <property type="nucleotide sequence ID" value="NZ_BMFB01000004.1"/>
</dbReference>
<keyword evidence="2" id="KW-1185">Reference proteome</keyword>
<evidence type="ECO:0000313" key="1">
    <source>
        <dbReference type="EMBL" id="AZU05289.1"/>
    </source>
</evidence>
<dbReference type="InterPro" id="IPR010865">
    <property type="entry name" value="DUF1499"/>
</dbReference>
<evidence type="ECO:0000313" key="2">
    <source>
        <dbReference type="Proteomes" id="UP000286954"/>
    </source>
</evidence>